<evidence type="ECO:0000313" key="2">
    <source>
        <dbReference type="EMBL" id="QGM45254.1"/>
    </source>
</evidence>
<gene>
    <name evidence="2" type="ORF">H2LOC_005845</name>
</gene>
<dbReference type="KEGG" id="mhey:H2LOC_005845"/>
<keyword evidence="3" id="KW-1185">Reference proteome</keyword>
<dbReference type="Proteomes" id="UP000309061">
    <property type="component" value="Chromosome"/>
</dbReference>
<feature type="compositionally biased region" description="Polar residues" evidence="1">
    <location>
        <begin position="1"/>
        <end position="13"/>
    </location>
</feature>
<name>A0A6B8KAC3_9HYPH</name>
<feature type="region of interest" description="Disordered" evidence="1">
    <location>
        <begin position="1"/>
        <end position="62"/>
    </location>
</feature>
<dbReference type="AlphaFoldDB" id="A0A6B8KAC3"/>
<reference evidence="2 3" key="1">
    <citation type="submission" date="2019-11" db="EMBL/GenBank/DDBJ databases">
        <title>The genome sequence of Methylocystis heyeri.</title>
        <authorList>
            <person name="Oshkin I.Y."/>
            <person name="Miroshnikov K."/>
            <person name="Dedysh S.N."/>
        </authorList>
    </citation>
    <scope>NUCLEOTIDE SEQUENCE [LARGE SCALE GENOMIC DNA]</scope>
    <source>
        <strain evidence="2 3">H2</strain>
    </source>
</reference>
<accession>A0A6B8KAC3</accession>
<evidence type="ECO:0000256" key="1">
    <source>
        <dbReference type="SAM" id="MobiDB-lite"/>
    </source>
</evidence>
<sequence length="62" mass="6520">MFDDTTSAFSSPAVSRKKITAASPVPRPTSSDPCRRPCSCAGAHKPRGRPGGFAGPQKLTLY</sequence>
<proteinExistence type="predicted"/>
<protein>
    <submittedName>
        <fullName evidence="2">Uncharacterized protein</fullName>
    </submittedName>
</protein>
<dbReference type="EMBL" id="CP046052">
    <property type="protein sequence ID" value="QGM45254.1"/>
    <property type="molecule type" value="Genomic_DNA"/>
</dbReference>
<organism evidence="2 3">
    <name type="scientific">Methylocystis heyeri</name>
    <dbReference type="NCBI Taxonomy" id="391905"/>
    <lineage>
        <taxon>Bacteria</taxon>
        <taxon>Pseudomonadati</taxon>
        <taxon>Pseudomonadota</taxon>
        <taxon>Alphaproteobacteria</taxon>
        <taxon>Hyphomicrobiales</taxon>
        <taxon>Methylocystaceae</taxon>
        <taxon>Methylocystis</taxon>
    </lineage>
</organism>
<evidence type="ECO:0000313" key="3">
    <source>
        <dbReference type="Proteomes" id="UP000309061"/>
    </source>
</evidence>